<feature type="domain" description="ABC transporter" evidence="5">
    <location>
        <begin position="6"/>
        <end position="231"/>
    </location>
</feature>
<evidence type="ECO:0000256" key="4">
    <source>
        <dbReference type="ARBA" id="ARBA00022840"/>
    </source>
</evidence>
<comment type="similarity">
    <text evidence="1">Belongs to the ABC transporter superfamily.</text>
</comment>
<comment type="caution">
    <text evidence="6">The sequence shown here is derived from an EMBL/GenBank/DDBJ whole genome shotgun (WGS) entry which is preliminary data.</text>
</comment>
<proteinExistence type="inferred from homology"/>
<dbReference type="InterPro" id="IPR003593">
    <property type="entry name" value="AAA+_ATPase"/>
</dbReference>
<dbReference type="GO" id="GO:0005524">
    <property type="term" value="F:ATP binding"/>
    <property type="evidence" value="ECO:0007669"/>
    <property type="project" value="UniProtKB-KW"/>
</dbReference>
<dbReference type="InterPro" id="IPR003439">
    <property type="entry name" value="ABC_transporter-like_ATP-bd"/>
</dbReference>
<organism evidence="6 7">
    <name type="scientific">Gemmiger gallinarum</name>
    <dbReference type="NCBI Taxonomy" id="2779354"/>
    <lineage>
        <taxon>Bacteria</taxon>
        <taxon>Bacillati</taxon>
        <taxon>Bacillota</taxon>
        <taxon>Clostridia</taxon>
        <taxon>Eubacteriales</taxon>
        <taxon>Gemmiger</taxon>
    </lineage>
</organism>
<evidence type="ECO:0000313" key="6">
    <source>
        <dbReference type="EMBL" id="MBE5037179.1"/>
    </source>
</evidence>
<evidence type="ECO:0000256" key="3">
    <source>
        <dbReference type="ARBA" id="ARBA00022741"/>
    </source>
</evidence>
<dbReference type="PANTHER" id="PTHR43335">
    <property type="entry name" value="ABC TRANSPORTER, ATP-BINDING PROTEIN"/>
    <property type="match status" value="1"/>
</dbReference>
<gene>
    <name evidence="6" type="ORF">INF35_05200</name>
</gene>
<dbReference type="Proteomes" id="UP000768567">
    <property type="component" value="Unassembled WGS sequence"/>
</dbReference>
<dbReference type="PROSITE" id="PS50893">
    <property type="entry name" value="ABC_TRANSPORTER_2"/>
    <property type="match status" value="1"/>
</dbReference>
<keyword evidence="3" id="KW-0547">Nucleotide-binding</keyword>
<keyword evidence="7" id="KW-1185">Reference proteome</keyword>
<dbReference type="Pfam" id="PF00005">
    <property type="entry name" value="ABC_tran"/>
    <property type="match status" value="1"/>
</dbReference>
<dbReference type="EMBL" id="JADCKC010000001">
    <property type="protein sequence ID" value="MBE5037179.1"/>
    <property type="molecule type" value="Genomic_DNA"/>
</dbReference>
<name>A0ABR9R249_9FIRM</name>
<dbReference type="PANTHER" id="PTHR43335:SF8">
    <property type="entry name" value="ABC TRANSPORTER, ATP-BINDING PROTEIN"/>
    <property type="match status" value="1"/>
</dbReference>
<sequence length="305" mass="33676">MPQYILQTQELCKEFAHTAAVNRVSMNIQQGDIYGFIGENGAGKTTFMRMVAGLASPTSGTIRLFGQENLQAGRHYIGCTIENPALYKNMTARENLEIFRLAFGVKNAKSTDKVLSLMGLADTGKKRVGDFSLGMKQRLAIAVALLGDPQFLILDEPINGLDPVGIQELRNLFVQLNREQNITLLISSHILGELSKIATRYGIIHKGSLVSELSANDLMDQCQRHLIIRTDCADKAVNVLQAQLGIAKYKILTPYTISLKEYVEQSEVVNKVLIQNGLVLFESTIHEDSLEDYFNSIIAGGEQNA</sequence>
<protein>
    <submittedName>
        <fullName evidence="6">ATP-binding cassette domain-containing protein</fullName>
    </submittedName>
</protein>
<dbReference type="RefSeq" id="WP_193500428.1">
    <property type="nucleotide sequence ID" value="NZ_JADCKC010000001.1"/>
</dbReference>
<accession>A0ABR9R249</accession>
<evidence type="ECO:0000259" key="5">
    <source>
        <dbReference type="PROSITE" id="PS50893"/>
    </source>
</evidence>
<dbReference type="PROSITE" id="PS00211">
    <property type="entry name" value="ABC_TRANSPORTER_1"/>
    <property type="match status" value="1"/>
</dbReference>
<reference evidence="6 7" key="1">
    <citation type="submission" date="2020-10" db="EMBL/GenBank/DDBJ databases">
        <title>ChiBAC.</title>
        <authorList>
            <person name="Zenner C."/>
            <person name="Hitch T.C.A."/>
            <person name="Clavel T."/>
        </authorList>
    </citation>
    <scope>NUCLEOTIDE SEQUENCE [LARGE SCALE GENOMIC DNA]</scope>
    <source>
        <strain evidence="6 7">DSM 109015</strain>
    </source>
</reference>
<evidence type="ECO:0000256" key="1">
    <source>
        <dbReference type="ARBA" id="ARBA00005417"/>
    </source>
</evidence>
<dbReference type="InterPro" id="IPR017871">
    <property type="entry name" value="ABC_transporter-like_CS"/>
</dbReference>
<dbReference type="SUPFAM" id="SSF52540">
    <property type="entry name" value="P-loop containing nucleoside triphosphate hydrolases"/>
    <property type="match status" value="1"/>
</dbReference>
<dbReference type="Gene3D" id="3.40.50.300">
    <property type="entry name" value="P-loop containing nucleotide triphosphate hydrolases"/>
    <property type="match status" value="1"/>
</dbReference>
<evidence type="ECO:0000256" key="2">
    <source>
        <dbReference type="ARBA" id="ARBA00022448"/>
    </source>
</evidence>
<evidence type="ECO:0000313" key="7">
    <source>
        <dbReference type="Proteomes" id="UP000768567"/>
    </source>
</evidence>
<dbReference type="InterPro" id="IPR027417">
    <property type="entry name" value="P-loop_NTPase"/>
</dbReference>
<keyword evidence="4 6" id="KW-0067">ATP-binding</keyword>
<keyword evidence="2" id="KW-0813">Transport</keyword>
<dbReference type="SMART" id="SM00382">
    <property type="entry name" value="AAA"/>
    <property type="match status" value="1"/>
</dbReference>